<evidence type="ECO:0000256" key="4">
    <source>
        <dbReference type="ARBA" id="ARBA00022777"/>
    </source>
</evidence>
<name>A0A8J3GRK1_9MICO</name>
<dbReference type="Proteomes" id="UP000617531">
    <property type="component" value="Unassembled WGS sequence"/>
</dbReference>
<dbReference type="GO" id="GO:0003872">
    <property type="term" value="F:6-phosphofructokinase activity"/>
    <property type="evidence" value="ECO:0007669"/>
    <property type="project" value="TreeGrafter"/>
</dbReference>
<dbReference type="InterPro" id="IPR002173">
    <property type="entry name" value="Carboh/pur_kinase_PfkB_CS"/>
</dbReference>
<evidence type="ECO:0000313" key="8">
    <source>
        <dbReference type="EMBL" id="GHF20869.1"/>
    </source>
</evidence>
<dbReference type="InterPro" id="IPR017583">
    <property type="entry name" value="Tagatose/fructose_Pkinase"/>
</dbReference>
<gene>
    <name evidence="8" type="ORF">GCM10011600_22380</name>
</gene>
<dbReference type="NCBIfam" id="TIGR03168">
    <property type="entry name" value="1-PFK"/>
    <property type="match status" value="1"/>
</dbReference>
<dbReference type="SUPFAM" id="SSF53613">
    <property type="entry name" value="Ribokinase-like"/>
    <property type="match status" value="1"/>
</dbReference>
<dbReference type="GO" id="GO:0005524">
    <property type="term" value="F:ATP binding"/>
    <property type="evidence" value="ECO:0007669"/>
    <property type="project" value="UniProtKB-KW"/>
</dbReference>
<proteinExistence type="inferred from homology"/>
<dbReference type="FunFam" id="3.40.1190.20:FF:000001">
    <property type="entry name" value="Phosphofructokinase"/>
    <property type="match status" value="1"/>
</dbReference>
<evidence type="ECO:0000259" key="7">
    <source>
        <dbReference type="Pfam" id="PF00294"/>
    </source>
</evidence>
<dbReference type="GO" id="GO:0005829">
    <property type="term" value="C:cytosol"/>
    <property type="evidence" value="ECO:0007669"/>
    <property type="project" value="TreeGrafter"/>
</dbReference>
<evidence type="ECO:0000256" key="2">
    <source>
        <dbReference type="ARBA" id="ARBA00022679"/>
    </source>
</evidence>
<comment type="similarity">
    <text evidence="1">Belongs to the carbohydrate kinase PfkB family.</text>
</comment>
<protein>
    <submittedName>
        <fullName evidence="8">Phosphofructokinase</fullName>
    </submittedName>
</protein>
<evidence type="ECO:0000256" key="1">
    <source>
        <dbReference type="ARBA" id="ARBA00010688"/>
    </source>
</evidence>
<dbReference type="PANTHER" id="PTHR46566:SF2">
    <property type="entry name" value="ATP-DEPENDENT 6-PHOSPHOFRUCTOKINASE ISOZYME 2"/>
    <property type="match status" value="1"/>
</dbReference>
<dbReference type="PANTHER" id="PTHR46566">
    <property type="entry name" value="1-PHOSPHOFRUCTOKINASE-RELATED"/>
    <property type="match status" value="1"/>
</dbReference>
<dbReference type="RefSeq" id="WP_191283589.1">
    <property type="nucleotide sequence ID" value="NZ_BNAI01000004.1"/>
</dbReference>
<dbReference type="Pfam" id="PF00294">
    <property type="entry name" value="PfkB"/>
    <property type="match status" value="1"/>
</dbReference>
<accession>A0A8J3GRK1</accession>
<dbReference type="InterPro" id="IPR011611">
    <property type="entry name" value="PfkB_dom"/>
</dbReference>
<feature type="domain" description="Carbohydrate kinase PfkB" evidence="7">
    <location>
        <begin position="24"/>
        <end position="304"/>
    </location>
</feature>
<evidence type="ECO:0000256" key="5">
    <source>
        <dbReference type="ARBA" id="ARBA00022840"/>
    </source>
</evidence>
<dbReference type="Gene3D" id="3.40.1190.20">
    <property type="match status" value="1"/>
</dbReference>
<keyword evidence="3" id="KW-0547">Nucleotide-binding</keyword>
<dbReference type="AlphaFoldDB" id="A0A8J3GRK1"/>
<keyword evidence="4" id="KW-0418">Kinase</keyword>
<keyword evidence="5" id="KW-0067">ATP-binding</keyword>
<evidence type="ECO:0000313" key="9">
    <source>
        <dbReference type="Proteomes" id="UP000617531"/>
    </source>
</evidence>
<evidence type="ECO:0000256" key="6">
    <source>
        <dbReference type="PIRNR" id="PIRNR000535"/>
    </source>
</evidence>
<dbReference type="InterPro" id="IPR029056">
    <property type="entry name" value="Ribokinase-like"/>
</dbReference>
<evidence type="ECO:0000256" key="3">
    <source>
        <dbReference type="ARBA" id="ARBA00022741"/>
    </source>
</evidence>
<reference evidence="8" key="2">
    <citation type="submission" date="2020-09" db="EMBL/GenBank/DDBJ databases">
        <authorList>
            <person name="Sun Q."/>
            <person name="Zhou Y."/>
        </authorList>
    </citation>
    <scope>NUCLEOTIDE SEQUENCE</scope>
    <source>
        <strain evidence="8">CGMCC 1.16548</strain>
    </source>
</reference>
<organism evidence="8 9">
    <name type="scientific">Pseudolysinimonas yzui</name>
    <dbReference type="NCBI Taxonomy" id="2708254"/>
    <lineage>
        <taxon>Bacteria</taxon>
        <taxon>Bacillati</taxon>
        <taxon>Actinomycetota</taxon>
        <taxon>Actinomycetes</taxon>
        <taxon>Micrococcales</taxon>
        <taxon>Microbacteriaceae</taxon>
        <taxon>Pseudolysinimonas</taxon>
    </lineage>
</organism>
<comment type="caution">
    <text evidence="8">The sequence shown here is derived from an EMBL/GenBank/DDBJ whole genome shotgun (WGS) entry which is preliminary data.</text>
</comment>
<sequence>MSTEAVGVAGHEPILTLTFNPALDLSTRTARLEPDRKLRCSQSRRDPGGGGVNVSRVLRLLGVEAPAVFLVGGPTGDLYRDLLDAEGVASLPVPIAGETRQNLAVSVEETGEQYRFVLEGPTVSAAEVDAALDAVASVAVPGMWVVASGSLPPGAGEDSYARLARIVRAAGARCVVDTSGEALSLALDEGVDLIKPSRRELTQLVGMPLDDDDAVIAAARDLVDSARSAAVLVSLGADGAILVTADETIRAAAPKVEVVSTVGAGDSLLAAVVLARAQGRSWTEAVRSGVAAGAAATRSDGTGLASAAEIAGITEAS</sequence>
<dbReference type="PROSITE" id="PS00583">
    <property type="entry name" value="PFKB_KINASES_1"/>
    <property type="match status" value="1"/>
</dbReference>
<dbReference type="EMBL" id="BNAI01000004">
    <property type="protein sequence ID" value="GHF20869.1"/>
    <property type="molecule type" value="Genomic_DNA"/>
</dbReference>
<reference evidence="8" key="1">
    <citation type="journal article" date="2014" name="Int. J. Syst. Evol. Microbiol.">
        <title>Complete genome sequence of Corynebacterium casei LMG S-19264T (=DSM 44701T), isolated from a smear-ripened cheese.</title>
        <authorList>
            <consortium name="US DOE Joint Genome Institute (JGI-PGF)"/>
            <person name="Walter F."/>
            <person name="Albersmeier A."/>
            <person name="Kalinowski J."/>
            <person name="Ruckert C."/>
        </authorList>
    </citation>
    <scope>NUCLEOTIDE SEQUENCE</scope>
    <source>
        <strain evidence="8">CGMCC 1.16548</strain>
    </source>
</reference>
<dbReference type="CDD" id="cd01164">
    <property type="entry name" value="FruK_PfkB_like"/>
    <property type="match status" value="1"/>
</dbReference>
<dbReference type="PIRSF" id="PIRSF000535">
    <property type="entry name" value="1PFK/6PFK/LacC"/>
    <property type="match status" value="1"/>
</dbReference>
<keyword evidence="9" id="KW-1185">Reference proteome</keyword>
<dbReference type="PROSITE" id="PS00584">
    <property type="entry name" value="PFKB_KINASES_2"/>
    <property type="match status" value="1"/>
</dbReference>
<keyword evidence="2 6" id="KW-0808">Transferase</keyword>